<dbReference type="Gene3D" id="3.30.40.10">
    <property type="entry name" value="Zinc/RING finger domain, C3HC4 (zinc finger)"/>
    <property type="match status" value="1"/>
</dbReference>
<dbReference type="PANTHER" id="PTHR12622">
    <property type="entry name" value="DELTEX-RELATED"/>
    <property type="match status" value="1"/>
</dbReference>
<dbReference type="GeneID" id="25561439"/>
<evidence type="ECO:0000256" key="1">
    <source>
        <dbReference type="ARBA" id="ARBA00000900"/>
    </source>
</evidence>
<evidence type="ECO:0000256" key="3">
    <source>
        <dbReference type="ARBA" id="ARBA00009413"/>
    </source>
</evidence>
<dbReference type="SUPFAM" id="SSF57850">
    <property type="entry name" value="RING/U-box"/>
    <property type="match status" value="1"/>
</dbReference>
<feature type="domain" description="RING-type" evidence="10">
    <location>
        <begin position="140"/>
        <end position="192"/>
    </location>
</feature>
<dbReference type="InterPro" id="IPR018957">
    <property type="entry name" value="Znf_C3HC4_RING-type"/>
</dbReference>
<comment type="pathway">
    <text evidence="2">Protein modification; protein ubiquitination.</text>
</comment>
<dbReference type="Gene3D" id="3.30.390.130">
    <property type="match status" value="1"/>
</dbReference>
<gene>
    <name evidence="11" type="ORF">AMSG_01699</name>
</gene>
<reference evidence="11 12" key="1">
    <citation type="submission" date="2010-05" db="EMBL/GenBank/DDBJ databases">
        <title>The Genome Sequence of Thecamonas trahens ATCC 50062.</title>
        <authorList>
            <consortium name="The Broad Institute Genome Sequencing Platform"/>
            <person name="Russ C."/>
            <person name="Cuomo C."/>
            <person name="Shea T."/>
            <person name="Young S.K."/>
            <person name="Zeng Q."/>
            <person name="Koehrsen M."/>
            <person name="Haas B."/>
            <person name="Borodovsky M."/>
            <person name="Guigo R."/>
            <person name="Alvarado L."/>
            <person name="Berlin A."/>
            <person name="Bochicchio J."/>
            <person name="Borenstein D."/>
            <person name="Chapman S."/>
            <person name="Chen Z."/>
            <person name="Freedman E."/>
            <person name="Gellesch M."/>
            <person name="Goldberg J."/>
            <person name="Griggs A."/>
            <person name="Gujja S."/>
            <person name="Heilman E."/>
            <person name="Heiman D."/>
            <person name="Hepburn T."/>
            <person name="Howarth C."/>
            <person name="Jen D."/>
            <person name="Larson L."/>
            <person name="Mehta T."/>
            <person name="Park D."/>
            <person name="Pearson M."/>
            <person name="Roberts A."/>
            <person name="Saif S."/>
            <person name="Shenoy N."/>
            <person name="Sisk P."/>
            <person name="Stolte C."/>
            <person name="Sykes S."/>
            <person name="Thomson T."/>
            <person name="Walk T."/>
            <person name="White J."/>
            <person name="Yandava C."/>
            <person name="Burger G."/>
            <person name="Gray M.W."/>
            <person name="Holland P.W.H."/>
            <person name="King N."/>
            <person name="Lang F.B.F."/>
            <person name="Roger A.J."/>
            <person name="Ruiz-Trillo I."/>
            <person name="Lander E."/>
            <person name="Nusbaum C."/>
        </authorList>
    </citation>
    <scope>NUCLEOTIDE SEQUENCE [LARGE SCALE GENOMIC DNA]</scope>
    <source>
        <strain evidence="11 12">ATCC 50062</strain>
    </source>
</reference>
<dbReference type="GO" id="GO:0061630">
    <property type="term" value="F:ubiquitin protein ligase activity"/>
    <property type="evidence" value="ECO:0007669"/>
    <property type="project" value="UniProtKB-EC"/>
</dbReference>
<dbReference type="InterPro" id="IPR001841">
    <property type="entry name" value="Znf_RING"/>
</dbReference>
<keyword evidence="5" id="KW-0808">Transferase</keyword>
<evidence type="ECO:0000256" key="9">
    <source>
        <dbReference type="PROSITE-ProRule" id="PRU00175"/>
    </source>
</evidence>
<keyword evidence="8" id="KW-0862">Zinc</keyword>
<protein>
    <recommendedName>
        <fullName evidence="4">RING-type E3 ubiquitin transferase</fullName>
        <ecNumber evidence="4">2.3.2.27</ecNumber>
    </recommendedName>
</protein>
<dbReference type="PROSITE" id="PS50089">
    <property type="entry name" value="ZF_RING_2"/>
    <property type="match status" value="1"/>
</dbReference>
<name>A0A0L0DS24_THETB</name>
<dbReference type="GO" id="GO:0008270">
    <property type="term" value="F:zinc ion binding"/>
    <property type="evidence" value="ECO:0007669"/>
    <property type="project" value="UniProtKB-KW"/>
</dbReference>
<evidence type="ECO:0000313" key="12">
    <source>
        <dbReference type="Proteomes" id="UP000054408"/>
    </source>
</evidence>
<dbReference type="UniPathway" id="UPA00143"/>
<dbReference type="GO" id="GO:0007219">
    <property type="term" value="P:Notch signaling pathway"/>
    <property type="evidence" value="ECO:0007669"/>
    <property type="project" value="InterPro"/>
</dbReference>
<evidence type="ECO:0000256" key="5">
    <source>
        <dbReference type="ARBA" id="ARBA00022679"/>
    </source>
</evidence>
<dbReference type="SMART" id="SM00184">
    <property type="entry name" value="RING"/>
    <property type="match status" value="1"/>
</dbReference>
<evidence type="ECO:0000256" key="4">
    <source>
        <dbReference type="ARBA" id="ARBA00012483"/>
    </source>
</evidence>
<dbReference type="OrthoDB" id="200848at2759"/>
<evidence type="ECO:0000256" key="8">
    <source>
        <dbReference type="ARBA" id="ARBA00022833"/>
    </source>
</evidence>
<dbReference type="EC" id="2.3.2.27" evidence="4"/>
<dbReference type="InterPro" id="IPR039399">
    <property type="entry name" value="Deltex_C_sf"/>
</dbReference>
<dbReference type="InterPro" id="IPR039398">
    <property type="entry name" value="Deltex_fam"/>
</dbReference>
<comment type="similarity">
    <text evidence="3">Belongs to the Deltex family.</text>
</comment>
<dbReference type="RefSeq" id="XP_013761743.1">
    <property type="nucleotide sequence ID" value="XM_013906289.1"/>
</dbReference>
<accession>A0A0L0DS24</accession>
<keyword evidence="12" id="KW-1185">Reference proteome</keyword>
<dbReference type="Pfam" id="PF18102">
    <property type="entry name" value="DTC"/>
    <property type="match status" value="1"/>
</dbReference>
<proteinExistence type="inferred from homology"/>
<organism evidence="11 12">
    <name type="scientific">Thecamonas trahens ATCC 50062</name>
    <dbReference type="NCBI Taxonomy" id="461836"/>
    <lineage>
        <taxon>Eukaryota</taxon>
        <taxon>Apusozoa</taxon>
        <taxon>Apusomonadida</taxon>
        <taxon>Apusomonadidae</taxon>
        <taxon>Thecamonas</taxon>
    </lineage>
</organism>
<evidence type="ECO:0000256" key="2">
    <source>
        <dbReference type="ARBA" id="ARBA00004906"/>
    </source>
</evidence>
<evidence type="ECO:0000256" key="6">
    <source>
        <dbReference type="ARBA" id="ARBA00022723"/>
    </source>
</evidence>
<evidence type="ECO:0000259" key="10">
    <source>
        <dbReference type="PROSITE" id="PS50089"/>
    </source>
</evidence>
<dbReference type="GO" id="GO:0016567">
    <property type="term" value="P:protein ubiquitination"/>
    <property type="evidence" value="ECO:0007669"/>
    <property type="project" value="UniProtKB-UniPathway"/>
</dbReference>
<dbReference type="Proteomes" id="UP000054408">
    <property type="component" value="Unassembled WGS sequence"/>
</dbReference>
<dbReference type="InterPro" id="IPR013083">
    <property type="entry name" value="Znf_RING/FYVE/PHD"/>
</dbReference>
<dbReference type="CDD" id="cd09633">
    <property type="entry name" value="Deltex_C"/>
    <property type="match status" value="1"/>
</dbReference>
<keyword evidence="6" id="KW-0479">Metal-binding</keyword>
<evidence type="ECO:0000313" key="11">
    <source>
        <dbReference type="EMBL" id="KNC54846.1"/>
    </source>
</evidence>
<dbReference type="InterPro" id="IPR039396">
    <property type="entry name" value="Deltex_C"/>
</dbReference>
<comment type="catalytic activity">
    <reaction evidence="1">
        <text>S-ubiquitinyl-[E2 ubiquitin-conjugating enzyme]-L-cysteine + [acceptor protein]-L-lysine = [E2 ubiquitin-conjugating enzyme]-L-cysteine + N(6)-ubiquitinyl-[acceptor protein]-L-lysine.</text>
        <dbReference type="EC" id="2.3.2.27"/>
    </reaction>
</comment>
<dbReference type="AlphaFoldDB" id="A0A0L0DS24"/>
<evidence type="ECO:0000256" key="7">
    <source>
        <dbReference type="ARBA" id="ARBA00022771"/>
    </source>
</evidence>
<dbReference type="EMBL" id="GL349438">
    <property type="protein sequence ID" value="KNC54846.1"/>
    <property type="molecule type" value="Genomic_DNA"/>
</dbReference>
<dbReference type="eggNOG" id="ENOG502RGAW">
    <property type="taxonomic scope" value="Eukaryota"/>
</dbReference>
<sequence>MASTTLGEWLAQVTQLGEAETHELVANGSVEVNTEVVIEAELGLANDDVVRVSLSRAMVDKLSSGKDKASLEIMGTKTLDDISWPVVISLAYPNSAFVDFATNSLNAISLADGVEAFVYPDGVHAEGAIHGKDNHHVETCSVCMDDVHEIGHFEAPGDGALVRLAPCGWKHYFHRACITRWIECGTQKCPVCGAICGTLIGNMPGGTFRVSRYPPGDNPISGFESDGTIEISYSFPDGTQTEAHYHPGRPYYGTYRAAYLPDTPEGREVLGLLRLAFIRRHMFTVGTSVTTGCEDCVVWAGIHAKTNTYGGATSFGYPDETYFERVKAEMADRGIYPSDLAGVPEDEYFKAVELETV</sequence>
<keyword evidence="7 9" id="KW-0863">Zinc-finger</keyword>
<dbReference type="STRING" id="461836.A0A0L0DS24"/>
<dbReference type="CDD" id="cd16448">
    <property type="entry name" value="RING-H2"/>
    <property type="match status" value="1"/>
</dbReference>
<dbReference type="Pfam" id="PF00097">
    <property type="entry name" value="zf-C3HC4"/>
    <property type="match status" value="1"/>
</dbReference>